<gene>
    <name evidence="2" type="ORF">SPARVUS_LOCUS15027982</name>
</gene>
<comment type="caution">
    <text evidence="2">The sequence shown here is derived from an EMBL/GenBank/DDBJ whole genome shotgun (WGS) entry which is preliminary data.</text>
</comment>
<feature type="compositionally biased region" description="Polar residues" evidence="1">
    <location>
        <begin position="34"/>
        <end position="50"/>
    </location>
</feature>
<evidence type="ECO:0000313" key="3">
    <source>
        <dbReference type="Proteomes" id="UP001162483"/>
    </source>
</evidence>
<feature type="compositionally biased region" description="Basic and acidic residues" evidence="1">
    <location>
        <begin position="17"/>
        <end position="26"/>
    </location>
</feature>
<keyword evidence="3" id="KW-1185">Reference proteome</keyword>
<proteinExistence type="predicted"/>
<evidence type="ECO:0000313" key="2">
    <source>
        <dbReference type="EMBL" id="CAI9614292.1"/>
    </source>
</evidence>
<accession>A0ABN9GXU2</accession>
<sequence>QNTGGRCTQQGQFKTRVVSEHSRGSSEHGWSVHTAGTVQNTGGRCTQQKQFRTRGRSVRSTGTVKDTGSLGAQQGQFRTQTLRRLSGTLTAAASSRGLAISSKGPHGGRLLQGPSDQHAGALPAASFSRGPA</sequence>
<dbReference type="Proteomes" id="UP001162483">
    <property type="component" value="Unassembled WGS sequence"/>
</dbReference>
<protein>
    <submittedName>
        <fullName evidence="2">Uncharacterized protein</fullName>
    </submittedName>
</protein>
<organism evidence="2 3">
    <name type="scientific">Staurois parvus</name>
    <dbReference type="NCBI Taxonomy" id="386267"/>
    <lineage>
        <taxon>Eukaryota</taxon>
        <taxon>Metazoa</taxon>
        <taxon>Chordata</taxon>
        <taxon>Craniata</taxon>
        <taxon>Vertebrata</taxon>
        <taxon>Euteleostomi</taxon>
        <taxon>Amphibia</taxon>
        <taxon>Batrachia</taxon>
        <taxon>Anura</taxon>
        <taxon>Neobatrachia</taxon>
        <taxon>Ranoidea</taxon>
        <taxon>Ranidae</taxon>
        <taxon>Staurois</taxon>
    </lineage>
</organism>
<feature type="region of interest" description="Disordered" evidence="1">
    <location>
        <begin position="96"/>
        <end position="132"/>
    </location>
</feature>
<feature type="compositionally biased region" description="Polar residues" evidence="1">
    <location>
        <begin position="1"/>
        <end position="13"/>
    </location>
</feature>
<reference evidence="2" key="1">
    <citation type="submission" date="2023-05" db="EMBL/GenBank/DDBJ databases">
        <authorList>
            <person name="Stuckert A."/>
        </authorList>
    </citation>
    <scope>NUCLEOTIDE SEQUENCE</scope>
</reference>
<evidence type="ECO:0000256" key="1">
    <source>
        <dbReference type="SAM" id="MobiDB-lite"/>
    </source>
</evidence>
<name>A0ABN9GXU2_9NEOB</name>
<feature type="compositionally biased region" description="Polar residues" evidence="1">
    <location>
        <begin position="70"/>
        <end position="79"/>
    </location>
</feature>
<dbReference type="EMBL" id="CATNWA010019643">
    <property type="protein sequence ID" value="CAI9614292.1"/>
    <property type="molecule type" value="Genomic_DNA"/>
</dbReference>
<feature type="non-terminal residue" evidence="2">
    <location>
        <position position="1"/>
    </location>
</feature>
<feature type="region of interest" description="Disordered" evidence="1">
    <location>
        <begin position="1"/>
        <end position="79"/>
    </location>
</feature>
<feature type="non-terminal residue" evidence="2">
    <location>
        <position position="132"/>
    </location>
</feature>